<evidence type="ECO:0008006" key="4">
    <source>
        <dbReference type="Google" id="ProtNLM"/>
    </source>
</evidence>
<proteinExistence type="predicted"/>
<organism evidence="2 3">
    <name type="scientific">Bacillus chungangensis</name>
    <dbReference type="NCBI Taxonomy" id="587633"/>
    <lineage>
        <taxon>Bacteria</taxon>
        <taxon>Bacillati</taxon>
        <taxon>Bacillota</taxon>
        <taxon>Bacilli</taxon>
        <taxon>Bacillales</taxon>
        <taxon>Bacillaceae</taxon>
        <taxon>Bacillus</taxon>
    </lineage>
</organism>
<dbReference type="PIRSF" id="PIRSF029895">
    <property type="entry name" value="SpoIV"/>
    <property type="match status" value="1"/>
</dbReference>
<name>A0ABT9WMJ1_9BACI</name>
<evidence type="ECO:0000313" key="2">
    <source>
        <dbReference type="EMBL" id="MDQ0174182.1"/>
    </source>
</evidence>
<comment type="caution">
    <text evidence="2">The sequence shown here is derived from an EMBL/GenBank/DDBJ whole genome shotgun (WGS) entry which is preliminary data.</text>
</comment>
<sequence>MKNQWMAFARGMVLVKLTGKGMERFINSLNRAHLSIWHVRRVGTDAIVFFIRLQDLSQLRKLARKSECSIKLMYGKGLPFLWKRIWKNNGFLFGFTLFIALLFFLSNIIWNIQIKGASPEIEHKIQNELKDLGVYRGKLLFFVQNVEKIQHELTNRIPDLTWVGVQIKGTTFDFQVVEKNTPKPRESQPAQHLIANKKAVIVDMFVEEGKPVVQVHDYVKKGQLLVSGFIGLEDKPKIVSSRGKVWGQTWYKTTTEVALQTDFEVLSGSEKERRYLRIGNLNLLFWGFGKHSFREYHQEDDEKSFQFLGFTLPVKYVKRTIREKETVTREWTEKEGVKRAQELALKDLRAFLPKDAKVIKENILHEQVKNGKVKLTIYFQVIENIAVEQPIIKETEE</sequence>
<keyword evidence="1" id="KW-0812">Transmembrane</keyword>
<protein>
    <recommendedName>
        <fullName evidence="4">Sporulation protein YqfD</fullName>
    </recommendedName>
</protein>
<evidence type="ECO:0000313" key="3">
    <source>
        <dbReference type="Proteomes" id="UP001223586"/>
    </source>
</evidence>
<keyword evidence="3" id="KW-1185">Reference proteome</keyword>
<keyword evidence="1" id="KW-0472">Membrane</keyword>
<keyword evidence="1" id="KW-1133">Transmembrane helix</keyword>
<dbReference type="RefSeq" id="WP_307225456.1">
    <property type="nucleotide sequence ID" value="NZ_JAUSTT010000001.1"/>
</dbReference>
<dbReference type="NCBIfam" id="TIGR02876">
    <property type="entry name" value="spore_yqfD"/>
    <property type="match status" value="1"/>
</dbReference>
<dbReference type="Pfam" id="PF06898">
    <property type="entry name" value="YqfD"/>
    <property type="match status" value="1"/>
</dbReference>
<dbReference type="Proteomes" id="UP001223586">
    <property type="component" value="Unassembled WGS sequence"/>
</dbReference>
<feature type="transmembrane region" description="Helical" evidence="1">
    <location>
        <begin position="90"/>
        <end position="110"/>
    </location>
</feature>
<dbReference type="InterPro" id="IPR010690">
    <property type="entry name" value="YqfD"/>
</dbReference>
<gene>
    <name evidence="2" type="ORF">J2S08_000013</name>
</gene>
<evidence type="ECO:0000256" key="1">
    <source>
        <dbReference type="SAM" id="Phobius"/>
    </source>
</evidence>
<reference evidence="2 3" key="1">
    <citation type="submission" date="2023-07" db="EMBL/GenBank/DDBJ databases">
        <title>Genomic Encyclopedia of Type Strains, Phase IV (KMG-IV): sequencing the most valuable type-strain genomes for metagenomic binning, comparative biology and taxonomic classification.</title>
        <authorList>
            <person name="Goeker M."/>
        </authorList>
    </citation>
    <scope>NUCLEOTIDE SEQUENCE [LARGE SCALE GENOMIC DNA]</scope>
    <source>
        <strain evidence="2 3">DSM 23837</strain>
    </source>
</reference>
<dbReference type="EMBL" id="JAUSTT010000001">
    <property type="protein sequence ID" value="MDQ0174182.1"/>
    <property type="molecule type" value="Genomic_DNA"/>
</dbReference>
<accession>A0ABT9WMJ1</accession>